<dbReference type="InterPro" id="IPR051598">
    <property type="entry name" value="TSUP/Inactive_protease-like"/>
</dbReference>
<dbReference type="Pfam" id="PF01925">
    <property type="entry name" value="TauE"/>
    <property type="match status" value="1"/>
</dbReference>
<reference evidence="7" key="1">
    <citation type="journal article" date="2014" name="Int. J. Syst. Evol. Microbiol.">
        <title>Complete genome sequence of Corynebacterium casei LMG S-19264T (=DSM 44701T), isolated from a smear-ripened cheese.</title>
        <authorList>
            <consortium name="US DOE Joint Genome Institute (JGI-PGF)"/>
            <person name="Walter F."/>
            <person name="Albersmeier A."/>
            <person name="Kalinowski J."/>
            <person name="Ruckert C."/>
        </authorList>
    </citation>
    <scope>NUCLEOTIDE SEQUENCE</scope>
    <source>
        <strain evidence="7">CGMCC 1.7086</strain>
    </source>
</reference>
<keyword evidence="5 6" id="KW-0472">Membrane</keyword>
<dbReference type="InterPro" id="IPR002781">
    <property type="entry name" value="TM_pro_TauE-like"/>
</dbReference>
<dbReference type="Proteomes" id="UP000606935">
    <property type="component" value="Unassembled WGS sequence"/>
</dbReference>
<evidence type="ECO:0000256" key="6">
    <source>
        <dbReference type="RuleBase" id="RU363041"/>
    </source>
</evidence>
<feature type="transmembrane region" description="Helical" evidence="6">
    <location>
        <begin position="227"/>
        <end position="245"/>
    </location>
</feature>
<gene>
    <name evidence="7" type="ORF">GCM10010982_28990</name>
</gene>
<comment type="caution">
    <text evidence="7">The sequence shown here is derived from an EMBL/GenBank/DDBJ whole genome shotgun (WGS) entry which is preliminary data.</text>
</comment>
<feature type="transmembrane region" description="Helical" evidence="6">
    <location>
        <begin position="42"/>
        <end position="59"/>
    </location>
</feature>
<keyword evidence="4 6" id="KW-1133">Transmembrane helix</keyword>
<feature type="transmembrane region" description="Helical" evidence="6">
    <location>
        <begin position="95"/>
        <end position="113"/>
    </location>
</feature>
<evidence type="ECO:0000256" key="1">
    <source>
        <dbReference type="ARBA" id="ARBA00004141"/>
    </source>
</evidence>
<dbReference type="GO" id="GO:0005886">
    <property type="term" value="C:plasma membrane"/>
    <property type="evidence" value="ECO:0007669"/>
    <property type="project" value="UniProtKB-SubCell"/>
</dbReference>
<dbReference type="PANTHER" id="PTHR43701">
    <property type="entry name" value="MEMBRANE TRANSPORTER PROTEIN MJ0441-RELATED"/>
    <property type="match status" value="1"/>
</dbReference>
<reference evidence="7" key="2">
    <citation type="submission" date="2020-09" db="EMBL/GenBank/DDBJ databases">
        <authorList>
            <person name="Sun Q."/>
            <person name="Zhou Y."/>
        </authorList>
    </citation>
    <scope>NUCLEOTIDE SEQUENCE</scope>
    <source>
        <strain evidence="7">CGMCC 1.7086</strain>
    </source>
</reference>
<keyword evidence="6" id="KW-1003">Cell membrane</keyword>
<evidence type="ECO:0000313" key="8">
    <source>
        <dbReference type="Proteomes" id="UP000606935"/>
    </source>
</evidence>
<feature type="transmembrane region" description="Helical" evidence="6">
    <location>
        <begin position="71"/>
        <end position="89"/>
    </location>
</feature>
<dbReference type="RefSeq" id="WP_188696674.1">
    <property type="nucleotide sequence ID" value="NZ_BMLS01000005.1"/>
</dbReference>
<evidence type="ECO:0000256" key="2">
    <source>
        <dbReference type="ARBA" id="ARBA00009142"/>
    </source>
</evidence>
<proteinExistence type="inferred from homology"/>
<evidence type="ECO:0000256" key="5">
    <source>
        <dbReference type="ARBA" id="ARBA00023136"/>
    </source>
</evidence>
<organism evidence="7 8">
    <name type="scientific">Bowmanella pacifica</name>
    <dbReference type="NCBI Taxonomy" id="502051"/>
    <lineage>
        <taxon>Bacteria</taxon>
        <taxon>Pseudomonadati</taxon>
        <taxon>Pseudomonadota</taxon>
        <taxon>Gammaproteobacteria</taxon>
        <taxon>Alteromonadales</taxon>
        <taxon>Alteromonadaceae</taxon>
        <taxon>Bowmanella</taxon>
    </lineage>
</organism>
<feature type="transmembrane region" description="Helical" evidence="6">
    <location>
        <begin position="163"/>
        <end position="183"/>
    </location>
</feature>
<dbReference type="AlphaFoldDB" id="A0A917Z1Q7"/>
<feature type="transmembrane region" description="Helical" evidence="6">
    <location>
        <begin position="125"/>
        <end position="151"/>
    </location>
</feature>
<dbReference type="EMBL" id="BMLS01000005">
    <property type="protein sequence ID" value="GGO71971.1"/>
    <property type="molecule type" value="Genomic_DNA"/>
</dbReference>
<dbReference type="PANTHER" id="PTHR43701:SF2">
    <property type="entry name" value="MEMBRANE TRANSPORTER PROTEIN YJNA-RELATED"/>
    <property type="match status" value="1"/>
</dbReference>
<evidence type="ECO:0000256" key="3">
    <source>
        <dbReference type="ARBA" id="ARBA00022692"/>
    </source>
</evidence>
<comment type="subcellular location">
    <subcellularLocation>
        <location evidence="6">Cell membrane</location>
        <topology evidence="6">Multi-pass membrane protein</topology>
    </subcellularLocation>
    <subcellularLocation>
        <location evidence="1">Membrane</location>
        <topology evidence="1">Multi-pass membrane protein</topology>
    </subcellularLocation>
</comment>
<keyword evidence="8" id="KW-1185">Reference proteome</keyword>
<protein>
    <recommendedName>
        <fullName evidence="6">Probable membrane transporter protein</fullName>
    </recommendedName>
</protein>
<comment type="similarity">
    <text evidence="2 6">Belongs to the 4-toluene sulfonate uptake permease (TSUP) (TC 2.A.102) family.</text>
</comment>
<sequence length="248" mass="26271">MQLALFAAAGIGLSLGILGSGGSVLALPLLVYLAGQDVKQAIVGSLFIVALISLATLLFSPAKHQINWRAAFQLAVSGALGSYLGAYAAQFAPPLLQLIIFATLMLVAARAMWRHKETETHQAGPYITVVAGVLAGALTSFTGAGGGFMLLPILVRFAGLDFFHARATSLLLIFSNAALALMANLSMQASWQLDWPLLLAISSLGIAGSLSGRYWSANWPQQRLRRVFALLLMIIALFIVGHSLLEVI</sequence>
<keyword evidence="3 6" id="KW-0812">Transmembrane</keyword>
<name>A0A917Z1Q7_9ALTE</name>
<evidence type="ECO:0000256" key="4">
    <source>
        <dbReference type="ARBA" id="ARBA00022989"/>
    </source>
</evidence>
<feature type="transmembrane region" description="Helical" evidence="6">
    <location>
        <begin position="195"/>
        <end position="215"/>
    </location>
</feature>
<evidence type="ECO:0000313" key="7">
    <source>
        <dbReference type="EMBL" id="GGO71971.1"/>
    </source>
</evidence>
<accession>A0A917Z1Q7</accession>